<dbReference type="AlphaFoldDB" id="A0A0S3SAQ3"/>
<keyword evidence="1" id="KW-0732">Signal</keyword>
<organism evidence="2 3">
    <name type="scientific">Vigna angularis var. angularis</name>
    <dbReference type="NCBI Taxonomy" id="157739"/>
    <lineage>
        <taxon>Eukaryota</taxon>
        <taxon>Viridiplantae</taxon>
        <taxon>Streptophyta</taxon>
        <taxon>Embryophyta</taxon>
        <taxon>Tracheophyta</taxon>
        <taxon>Spermatophyta</taxon>
        <taxon>Magnoliopsida</taxon>
        <taxon>eudicotyledons</taxon>
        <taxon>Gunneridae</taxon>
        <taxon>Pentapetalae</taxon>
        <taxon>rosids</taxon>
        <taxon>fabids</taxon>
        <taxon>Fabales</taxon>
        <taxon>Fabaceae</taxon>
        <taxon>Papilionoideae</taxon>
        <taxon>50 kb inversion clade</taxon>
        <taxon>NPAAA clade</taxon>
        <taxon>indigoferoid/millettioid clade</taxon>
        <taxon>Phaseoleae</taxon>
        <taxon>Vigna</taxon>
    </lineage>
</organism>
<dbReference type="EMBL" id="AP015039">
    <property type="protein sequence ID" value="BAT89869.1"/>
    <property type="molecule type" value="Genomic_DNA"/>
</dbReference>
<dbReference type="Proteomes" id="UP000291084">
    <property type="component" value="Chromosome 6"/>
</dbReference>
<evidence type="ECO:0008006" key="4">
    <source>
        <dbReference type="Google" id="ProtNLM"/>
    </source>
</evidence>
<evidence type="ECO:0000256" key="1">
    <source>
        <dbReference type="SAM" id="SignalP"/>
    </source>
</evidence>
<feature type="non-terminal residue" evidence="2">
    <location>
        <position position="1"/>
    </location>
</feature>
<evidence type="ECO:0000313" key="3">
    <source>
        <dbReference type="Proteomes" id="UP000291084"/>
    </source>
</evidence>
<sequence>KLSINFSVNSGSLFSLTHRFSSACLIRFSRSLLFFLLLRRFSSAWPENGSRICSSTLASFIHCSQASCTGLELCSSTRFRSPFVHWF</sequence>
<gene>
    <name evidence="2" type="primary">Vigan.06G098600</name>
    <name evidence="2" type="ORF">VIGAN_06098600</name>
</gene>
<protein>
    <recommendedName>
        <fullName evidence="4">Secreted protein</fullName>
    </recommendedName>
</protein>
<feature type="chain" id="PRO_5006618093" description="Secreted protein" evidence="1">
    <location>
        <begin position="45"/>
        <end position="87"/>
    </location>
</feature>
<keyword evidence="3" id="KW-1185">Reference proteome</keyword>
<proteinExistence type="predicted"/>
<reference evidence="2 3" key="1">
    <citation type="journal article" date="2015" name="Sci. Rep.">
        <title>The power of single molecule real-time sequencing technology in the de novo assembly of a eukaryotic genome.</title>
        <authorList>
            <person name="Sakai H."/>
            <person name="Naito K."/>
            <person name="Ogiso-Tanaka E."/>
            <person name="Takahashi Y."/>
            <person name="Iseki K."/>
            <person name="Muto C."/>
            <person name="Satou K."/>
            <person name="Teruya K."/>
            <person name="Shiroma A."/>
            <person name="Shimoji M."/>
            <person name="Hirano T."/>
            <person name="Itoh T."/>
            <person name="Kaga A."/>
            <person name="Tomooka N."/>
        </authorList>
    </citation>
    <scope>NUCLEOTIDE SEQUENCE [LARGE SCALE GENOMIC DNA]</scope>
    <source>
        <strain evidence="3">cv. Shumari</strain>
    </source>
</reference>
<feature type="signal peptide" evidence="1">
    <location>
        <begin position="1"/>
        <end position="44"/>
    </location>
</feature>
<name>A0A0S3SAQ3_PHAAN</name>
<accession>A0A0S3SAQ3</accession>
<evidence type="ECO:0000313" key="2">
    <source>
        <dbReference type="EMBL" id="BAT89869.1"/>
    </source>
</evidence>